<comment type="caution">
    <text evidence="1">The sequence shown here is derived from an EMBL/GenBank/DDBJ whole genome shotgun (WGS) entry which is preliminary data.</text>
</comment>
<organism evidence="1 2">
    <name type="scientific">Ananas comosus</name>
    <name type="common">Pineapple</name>
    <name type="synonym">Ananas ananas</name>
    <dbReference type="NCBI Taxonomy" id="4615"/>
    <lineage>
        <taxon>Eukaryota</taxon>
        <taxon>Viridiplantae</taxon>
        <taxon>Streptophyta</taxon>
        <taxon>Embryophyta</taxon>
        <taxon>Tracheophyta</taxon>
        <taxon>Spermatophyta</taxon>
        <taxon>Magnoliopsida</taxon>
        <taxon>Liliopsida</taxon>
        <taxon>Poales</taxon>
        <taxon>Bromeliaceae</taxon>
        <taxon>Bromelioideae</taxon>
        <taxon>Ananas</taxon>
    </lineage>
</organism>
<dbReference type="Proteomes" id="UP000092600">
    <property type="component" value="Unassembled WGS sequence"/>
</dbReference>
<gene>
    <name evidence="1" type="ORF">ACMD2_23824</name>
</gene>
<name>A0A199UT88_ANACO</name>
<dbReference type="EMBL" id="LSRQ01005250">
    <property type="protein sequence ID" value="OAY67851.1"/>
    <property type="molecule type" value="Genomic_DNA"/>
</dbReference>
<sequence length="56" mass="6438">AGHFGKYFKPNSKHKLSWPQGLILVPQIALEFKSLETGVQIQDAERKPMMPNKHHK</sequence>
<reference evidence="1 2" key="1">
    <citation type="journal article" date="2016" name="DNA Res.">
        <title>The draft genome of MD-2 pineapple using hybrid error correction of long reads.</title>
        <authorList>
            <person name="Redwan R.M."/>
            <person name="Saidin A."/>
            <person name="Kumar S.V."/>
        </authorList>
    </citation>
    <scope>NUCLEOTIDE SEQUENCE [LARGE SCALE GENOMIC DNA]</scope>
    <source>
        <strain evidence="2">cv. MD2</strain>
        <tissue evidence="1">Leaf</tissue>
    </source>
</reference>
<protein>
    <submittedName>
        <fullName evidence="1">Uncharacterized protein</fullName>
    </submittedName>
</protein>
<evidence type="ECO:0000313" key="2">
    <source>
        <dbReference type="Proteomes" id="UP000092600"/>
    </source>
</evidence>
<accession>A0A199UT88</accession>
<feature type="non-terminal residue" evidence="1">
    <location>
        <position position="1"/>
    </location>
</feature>
<dbReference type="AlphaFoldDB" id="A0A199UT88"/>
<evidence type="ECO:0000313" key="1">
    <source>
        <dbReference type="EMBL" id="OAY67851.1"/>
    </source>
</evidence>
<proteinExistence type="predicted"/>